<gene>
    <name evidence="1" type="ORF">HUJ06_029339</name>
</gene>
<accession>A0A822Y8H4</accession>
<keyword evidence="2" id="KW-1185">Reference proteome</keyword>
<proteinExistence type="predicted"/>
<sequence length="68" mass="7264">MKEANMLKKQMDALIAFRIKVENPTLSDGSADMARLASDVANSASAVTASIPSSARDSSSKIWHLQSL</sequence>
<reference evidence="1 2" key="1">
    <citation type="journal article" date="2020" name="Mol. Biol. Evol.">
        <title>Distinct Expression and Methylation Patterns for Genes with Different Fates following a Single Whole-Genome Duplication in Flowering Plants.</title>
        <authorList>
            <person name="Shi T."/>
            <person name="Rahmani R.S."/>
            <person name="Gugger P.F."/>
            <person name="Wang M."/>
            <person name="Li H."/>
            <person name="Zhang Y."/>
            <person name="Li Z."/>
            <person name="Wang Q."/>
            <person name="Van de Peer Y."/>
            <person name="Marchal K."/>
            <person name="Chen J."/>
        </authorList>
    </citation>
    <scope>NUCLEOTIDE SEQUENCE [LARGE SCALE GENOMIC DNA]</scope>
    <source>
        <tissue evidence="1">Leaf</tissue>
    </source>
</reference>
<comment type="caution">
    <text evidence="1">The sequence shown here is derived from an EMBL/GenBank/DDBJ whole genome shotgun (WGS) entry which is preliminary data.</text>
</comment>
<dbReference type="EMBL" id="DUZY01000002">
    <property type="protein sequence ID" value="DAD27871.1"/>
    <property type="molecule type" value="Genomic_DNA"/>
</dbReference>
<evidence type="ECO:0000313" key="2">
    <source>
        <dbReference type="Proteomes" id="UP000607653"/>
    </source>
</evidence>
<evidence type="ECO:0000313" key="1">
    <source>
        <dbReference type="EMBL" id="DAD27871.1"/>
    </source>
</evidence>
<dbReference type="Proteomes" id="UP000607653">
    <property type="component" value="Unassembled WGS sequence"/>
</dbReference>
<organism evidence="1 2">
    <name type="scientific">Nelumbo nucifera</name>
    <name type="common">Sacred lotus</name>
    <dbReference type="NCBI Taxonomy" id="4432"/>
    <lineage>
        <taxon>Eukaryota</taxon>
        <taxon>Viridiplantae</taxon>
        <taxon>Streptophyta</taxon>
        <taxon>Embryophyta</taxon>
        <taxon>Tracheophyta</taxon>
        <taxon>Spermatophyta</taxon>
        <taxon>Magnoliopsida</taxon>
        <taxon>Proteales</taxon>
        <taxon>Nelumbonaceae</taxon>
        <taxon>Nelumbo</taxon>
    </lineage>
</organism>
<dbReference type="AlphaFoldDB" id="A0A822Y8H4"/>
<name>A0A822Y8H4_NELNU</name>
<protein>
    <submittedName>
        <fullName evidence="1">Uncharacterized protein</fullName>
    </submittedName>
</protein>